<dbReference type="Pfam" id="PF00168">
    <property type="entry name" value="C2"/>
    <property type="match status" value="1"/>
</dbReference>
<reference evidence="17" key="3">
    <citation type="submission" date="2025-09" db="UniProtKB">
        <authorList>
            <consortium name="Ensembl"/>
        </authorList>
    </citation>
    <scope>IDENTIFICATION</scope>
</reference>
<dbReference type="SUPFAM" id="SSF49562">
    <property type="entry name" value="C2 domain (Calcium/lipid-binding domain, CaLB)"/>
    <property type="match status" value="1"/>
</dbReference>
<keyword evidence="9" id="KW-0677">Repeat</keyword>
<organism evidence="17 18">
    <name type="scientific">Myripristis murdjan</name>
    <name type="common">pinecone soldierfish</name>
    <dbReference type="NCBI Taxonomy" id="586833"/>
    <lineage>
        <taxon>Eukaryota</taxon>
        <taxon>Metazoa</taxon>
        <taxon>Chordata</taxon>
        <taxon>Craniata</taxon>
        <taxon>Vertebrata</taxon>
        <taxon>Euteleostomi</taxon>
        <taxon>Actinopterygii</taxon>
        <taxon>Neopterygii</taxon>
        <taxon>Teleostei</taxon>
        <taxon>Neoteleostei</taxon>
        <taxon>Acanthomorphata</taxon>
        <taxon>Holocentriformes</taxon>
        <taxon>Holocentridae</taxon>
        <taxon>Myripristis</taxon>
    </lineage>
</organism>
<protein>
    <recommendedName>
        <fullName evidence="5">HECT-type E3 ubiquitin transferase</fullName>
        <ecNumber evidence="5">2.3.2.26</ecNumber>
    </recommendedName>
</protein>
<dbReference type="SMART" id="SM00239">
    <property type="entry name" value="C2"/>
    <property type="match status" value="1"/>
</dbReference>
<gene>
    <name evidence="17" type="primary">SMURF2</name>
</gene>
<dbReference type="GO" id="GO:0005829">
    <property type="term" value="C:cytosol"/>
    <property type="evidence" value="ECO:0007669"/>
    <property type="project" value="UniProtKB-ARBA"/>
</dbReference>
<dbReference type="InterPro" id="IPR000008">
    <property type="entry name" value="C2_dom"/>
</dbReference>
<evidence type="ECO:0000259" key="14">
    <source>
        <dbReference type="PROSITE" id="PS50004"/>
    </source>
</evidence>
<evidence type="ECO:0000256" key="10">
    <source>
        <dbReference type="ARBA" id="ARBA00022786"/>
    </source>
</evidence>
<dbReference type="FunFam" id="2.20.70.10:FF:000017">
    <property type="entry name" value="E3 ubiquitin-protein ligase"/>
    <property type="match status" value="1"/>
</dbReference>
<dbReference type="FunFam" id="3.30.2410.10:FF:000014">
    <property type="entry name" value="E3 ubiquitin-protein ligase SMURF1"/>
    <property type="match status" value="1"/>
</dbReference>
<dbReference type="PROSITE" id="PS50004">
    <property type="entry name" value="C2"/>
    <property type="match status" value="1"/>
</dbReference>
<dbReference type="GO" id="GO:0005886">
    <property type="term" value="C:plasma membrane"/>
    <property type="evidence" value="ECO:0007669"/>
    <property type="project" value="UniProtKB-SubCell"/>
</dbReference>
<keyword evidence="7" id="KW-0963">Cytoplasm</keyword>
<dbReference type="FunFam" id="2.60.40.150:FF:000024">
    <property type="entry name" value="E3 ubiquitin-protein ligase"/>
    <property type="match status" value="1"/>
</dbReference>
<keyword evidence="8" id="KW-0808">Transferase</keyword>
<evidence type="ECO:0000256" key="2">
    <source>
        <dbReference type="ARBA" id="ARBA00004236"/>
    </source>
</evidence>
<keyword evidence="18" id="KW-1185">Reference proteome</keyword>
<evidence type="ECO:0000256" key="13">
    <source>
        <dbReference type="PROSITE-ProRule" id="PRU00104"/>
    </source>
</evidence>
<dbReference type="PROSITE" id="PS50237">
    <property type="entry name" value="HECT"/>
    <property type="match status" value="1"/>
</dbReference>
<evidence type="ECO:0000256" key="11">
    <source>
        <dbReference type="ARBA" id="ARBA00023136"/>
    </source>
</evidence>
<comment type="catalytic activity">
    <reaction evidence="1">
        <text>S-ubiquitinyl-[E2 ubiquitin-conjugating enzyme]-L-cysteine + [acceptor protein]-L-lysine = [E2 ubiquitin-conjugating enzyme]-L-cysteine + N(6)-ubiquitinyl-[acceptor protein]-L-lysine.</text>
        <dbReference type="EC" id="2.3.2.26"/>
    </reaction>
</comment>
<dbReference type="Proteomes" id="UP000472263">
    <property type="component" value="Chromosome 1"/>
</dbReference>
<dbReference type="SMART" id="SM00456">
    <property type="entry name" value="WW"/>
    <property type="match status" value="2"/>
</dbReference>
<dbReference type="CDD" id="cd00078">
    <property type="entry name" value="HECTc"/>
    <property type="match status" value="1"/>
</dbReference>
<keyword evidence="10 13" id="KW-0833">Ubl conjugation pathway</keyword>
<dbReference type="GO" id="GO:0061630">
    <property type="term" value="F:ubiquitin protein ligase activity"/>
    <property type="evidence" value="ECO:0007669"/>
    <property type="project" value="UniProtKB-EC"/>
</dbReference>
<dbReference type="GO" id="GO:0016567">
    <property type="term" value="P:protein ubiquitination"/>
    <property type="evidence" value="ECO:0007669"/>
    <property type="project" value="UniProtKB-UniPathway"/>
</dbReference>
<evidence type="ECO:0000313" key="17">
    <source>
        <dbReference type="Ensembl" id="ENSMMDP00005046896.1"/>
    </source>
</evidence>
<evidence type="ECO:0000256" key="3">
    <source>
        <dbReference type="ARBA" id="ARBA00004496"/>
    </source>
</evidence>
<evidence type="ECO:0000256" key="7">
    <source>
        <dbReference type="ARBA" id="ARBA00022490"/>
    </source>
</evidence>
<feature type="domain" description="WW" evidence="15">
    <location>
        <begin position="253"/>
        <end position="286"/>
    </location>
</feature>
<reference evidence="17" key="1">
    <citation type="submission" date="2019-06" db="EMBL/GenBank/DDBJ databases">
        <authorList>
            <consortium name="Wellcome Sanger Institute Data Sharing"/>
        </authorList>
    </citation>
    <scope>NUCLEOTIDE SEQUENCE [LARGE SCALE GENOMIC DNA]</scope>
</reference>
<proteinExistence type="predicted"/>
<keyword evidence="11" id="KW-0472">Membrane</keyword>
<feature type="domain" description="C2" evidence="14">
    <location>
        <begin position="1"/>
        <end position="117"/>
    </location>
</feature>
<sequence>MSNQGLRRNGPVKLRLTVLCAKNLAKKDFFRLPDPFAKVVVDGSGQCHSTDTVRNTLDPKWNQHYDLYIGKSDSITISVWNHKKIHKKQGAGFLGCVRLLSNAINRLKDTGCKCECACTRILSLQSRDRIGTGGPVVDCSRLFDNDLPDGPSGRPLSCVVDENTPVMTPVNGAVASGPVGDQRLQERRVRSQRHRNYMSRTHLHTPPDLPEGYEQRTTQQGQVYFLHTQTGVSTWHDPRVPRDLSNVNCEELGPLPPGWEIRNTATGRVYFVDHNNRTTQFTDPRLSANLHLVQLKEQGGPGGPQQVLSPAQLPEEAECLTVPKYKRDLVQKLKILRQELSQQQPQAGHCRIEVCREEIFEESYRQVMKMRPKDLWKRLMVKFRGEEGLDYGGVAREWLYLLSHEMLNPYYGLFQYSRDDIYTLQINPDSAVNPEHLSYFHFVGRIMGMAVFHGHYIDGGFTLPFYKQLLGKPITLDDMESVDPDLHNSLVWILDNDITGVLDHTFCVEHNAYGEIIQHELKPNGKSVPVTEDTKKEYVRLYVNWRFLHGIEAQFLALQKGFNEVIPQHLLKAFDEKELELIVCGLGKIDISDWKSNTRLKHCTPDSNIVKWFWKAVESYDEERRARLLQFVTGSSRVPLQGFKALQGAAGPRLFTIHQIDANTNNLPKAHTCFNRIDIPPYESYDKLYDKLLTAIEETCGFAVE</sequence>
<dbReference type="Gene3D" id="3.30.2160.10">
    <property type="entry name" value="Hect, E3 ligase catalytic domain"/>
    <property type="match status" value="1"/>
</dbReference>
<dbReference type="Gene3D" id="3.90.1750.10">
    <property type="entry name" value="Hect, E3 ligase catalytic domains"/>
    <property type="match status" value="1"/>
</dbReference>
<evidence type="ECO:0000256" key="6">
    <source>
        <dbReference type="ARBA" id="ARBA00022475"/>
    </source>
</evidence>
<dbReference type="FunFam" id="2.20.70.10:FF:000026">
    <property type="entry name" value="E3 ubiquitin-protein ligase"/>
    <property type="match status" value="1"/>
</dbReference>
<feature type="domain" description="HECT" evidence="16">
    <location>
        <begin position="371"/>
        <end position="705"/>
    </location>
</feature>
<dbReference type="InterPro" id="IPR024928">
    <property type="entry name" value="E3_ub_ligase_SMURF1"/>
</dbReference>
<dbReference type="InterPro" id="IPR000569">
    <property type="entry name" value="HECT_dom"/>
</dbReference>
<dbReference type="PIRSF" id="PIRSF001569">
    <property type="entry name" value="E3_ub_ligase_SMURF1"/>
    <property type="match status" value="1"/>
</dbReference>
<dbReference type="UniPathway" id="UPA00143"/>
<evidence type="ECO:0000256" key="4">
    <source>
        <dbReference type="ARBA" id="ARBA00004906"/>
    </source>
</evidence>
<name>A0A668APF6_9TELE</name>
<accession>A0A668APF6</accession>
<dbReference type="PANTHER" id="PTHR11254:SF300">
    <property type="entry name" value="E3 UBIQUITIN-PROTEIN LIGASE SMURF2"/>
    <property type="match status" value="1"/>
</dbReference>
<dbReference type="Gene3D" id="3.30.2410.10">
    <property type="entry name" value="Hect, E3 ligase catalytic domain"/>
    <property type="match status" value="1"/>
</dbReference>
<evidence type="ECO:0000256" key="1">
    <source>
        <dbReference type="ARBA" id="ARBA00000885"/>
    </source>
</evidence>
<evidence type="ECO:0000256" key="8">
    <source>
        <dbReference type="ARBA" id="ARBA00022679"/>
    </source>
</evidence>
<reference evidence="17" key="2">
    <citation type="submission" date="2025-08" db="UniProtKB">
        <authorList>
            <consortium name="Ensembl"/>
        </authorList>
    </citation>
    <scope>IDENTIFICATION</scope>
</reference>
<dbReference type="GO" id="GO:0046332">
    <property type="term" value="F:SMAD binding"/>
    <property type="evidence" value="ECO:0007669"/>
    <property type="project" value="TreeGrafter"/>
</dbReference>
<dbReference type="AlphaFoldDB" id="A0A668APF6"/>
<evidence type="ECO:0000259" key="15">
    <source>
        <dbReference type="PROSITE" id="PS50020"/>
    </source>
</evidence>
<dbReference type="CDD" id="cd08382">
    <property type="entry name" value="C2_Smurf-like"/>
    <property type="match status" value="1"/>
</dbReference>
<comment type="subcellular location">
    <subcellularLocation>
        <location evidence="2">Cell membrane</location>
    </subcellularLocation>
    <subcellularLocation>
        <location evidence="3">Cytoplasm</location>
    </subcellularLocation>
</comment>
<dbReference type="PANTHER" id="PTHR11254">
    <property type="entry name" value="HECT DOMAIN UBIQUITIN-PROTEIN LIGASE"/>
    <property type="match status" value="1"/>
</dbReference>
<dbReference type="InterPro" id="IPR001202">
    <property type="entry name" value="WW_dom"/>
</dbReference>
<keyword evidence="6" id="KW-1003">Cell membrane</keyword>
<dbReference type="InterPro" id="IPR050409">
    <property type="entry name" value="E3_ubiq-protein_ligase"/>
</dbReference>
<dbReference type="SUPFAM" id="SSF56204">
    <property type="entry name" value="Hect, E3 ligase catalytic domain"/>
    <property type="match status" value="1"/>
</dbReference>
<dbReference type="FunFam" id="3.30.2160.10:FF:000001">
    <property type="entry name" value="E3 ubiquitin-protein ligase NEDD4-like"/>
    <property type="match status" value="1"/>
</dbReference>
<dbReference type="InterPro" id="IPR036020">
    <property type="entry name" value="WW_dom_sf"/>
</dbReference>
<evidence type="ECO:0000256" key="9">
    <source>
        <dbReference type="ARBA" id="ARBA00022737"/>
    </source>
</evidence>
<dbReference type="SUPFAM" id="SSF51045">
    <property type="entry name" value="WW domain"/>
    <property type="match status" value="2"/>
</dbReference>
<dbReference type="CDD" id="cd00201">
    <property type="entry name" value="WW"/>
    <property type="match status" value="2"/>
</dbReference>
<feature type="domain" description="WW" evidence="15">
    <location>
        <begin position="207"/>
        <end position="240"/>
    </location>
</feature>
<dbReference type="Gene3D" id="2.20.70.10">
    <property type="match status" value="1"/>
</dbReference>
<dbReference type="SMART" id="SM00119">
    <property type="entry name" value="HECTc"/>
    <property type="match status" value="1"/>
</dbReference>
<dbReference type="EC" id="2.3.2.26" evidence="5"/>
<dbReference type="Ensembl" id="ENSMMDT00005047830.1">
    <property type="protein sequence ID" value="ENSMMDP00005046896.1"/>
    <property type="gene ID" value="ENSMMDG00005021163.1"/>
</dbReference>
<dbReference type="InterPro" id="IPR035892">
    <property type="entry name" value="C2_domain_sf"/>
</dbReference>
<evidence type="ECO:0000256" key="5">
    <source>
        <dbReference type="ARBA" id="ARBA00012485"/>
    </source>
</evidence>
<dbReference type="InterPro" id="IPR035983">
    <property type="entry name" value="Hect_E3_ubiquitin_ligase"/>
</dbReference>
<dbReference type="Pfam" id="PF00632">
    <property type="entry name" value="HECT"/>
    <property type="match status" value="1"/>
</dbReference>
<dbReference type="PROSITE" id="PS50020">
    <property type="entry name" value="WW_DOMAIN_2"/>
    <property type="match status" value="2"/>
</dbReference>
<dbReference type="Pfam" id="PF00397">
    <property type="entry name" value="WW"/>
    <property type="match status" value="2"/>
</dbReference>
<evidence type="ECO:0000256" key="12">
    <source>
        <dbReference type="PIRSR" id="PIRSR001569-1"/>
    </source>
</evidence>
<dbReference type="GeneTree" id="ENSGT00940000155563"/>
<dbReference type="GO" id="GO:0043161">
    <property type="term" value="P:proteasome-mediated ubiquitin-dependent protein catabolic process"/>
    <property type="evidence" value="ECO:0007669"/>
    <property type="project" value="TreeGrafter"/>
</dbReference>
<dbReference type="Gene3D" id="2.60.40.150">
    <property type="entry name" value="C2 domain"/>
    <property type="match status" value="1"/>
</dbReference>
<evidence type="ECO:0000259" key="16">
    <source>
        <dbReference type="PROSITE" id="PS50237"/>
    </source>
</evidence>
<dbReference type="GO" id="GO:0030514">
    <property type="term" value="P:negative regulation of BMP signaling pathway"/>
    <property type="evidence" value="ECO:0007669"/>
    <property type="project" value="TreeGrafter"/>
</dbReference>
<feature type="active site" description="Glycyl thioester intermediate" evidence="12 13">
    <location>
        <position position="673"/>
    </location>
</feature>
<dbReference type="FunFam" id="3.90.1750.10:FF:000007">
    <property type="entry name" value="E3 ubiquitin-protein ligase SMURF2"/>
    <property type="match status" value="1"/>
</dbReference>
<comment type="pathway">
    <text evidence="4">Protein modification; protein ubiquitination.</text>
</comment>
<evidence type="ECO:0000313" key="18">
    <source>
        <dbReference type="Proteomes" id="UP000472263"/>
    </source>
</evidence>
<dbReference type="PROSITE" id="PS01159">
    <property type="entry name" value="WW_DOMAIN_1"/>
    <property type="match status" value="1"/>
</dbReference>